<dbReference type="RefSeq" id="WP_193539331.1">
    <property type="nucleotide sequence ID" value="NZ_JADCKF010000020.1"/>
</dbReference>
<name>A0ABR9RF44_9FIRM</name>
<feature type="compositionally biased region" description="Polar residues" evidence="1">
    <location>
        <begin position="641"/>
        <end position="650"/>
    </location>
</feature>
<evidence type="ECO:0000313" key="4">
    <source>
        <dbReference type="Proteomes" id="UP000806211"/>
    </source>
</evidence>
<dbReference type="SUPFAM" id="SSF51126">
    <property type="entry name" value="Pectin lyase-like"/>
    <property type="match status" value="1"/>
</dbReference>
<gene>
    <name evidence="3" type="ORF">INF37_15230</name>
</gene>
<protein>
    <recommendedName>
        <fullName evidence="5">Right-handed parallel beta-helix repeat-containing protein</fullName>
    </recommendedName>
</protein>
<evidence type="ECO:0000313" key="3">
    <source>
        <dbReference type="EMBL" id="MBE5057327.1"/>
    </source>
</evidence>
<dbReference type="InterPro" id="IPR011050">
    <property type="entry name" value="Pectin_lyase_fold/virulence"/>
</dbReference>
<feature type="chain" id="PRO_5045125819" description="Right-handed parallel beta-helix repeat-containing protein" evidence="2">
    <location>
        <begin position="31"/>
        <end position="657"/>
    </location>
</feature>
<keyword evidence="4" id="KW-1185">Reference proteome</keyword>
<organism evidence="3 4">
    <name type="scientific">Pseudoflavonifractor gallinarum</name>
    <dbReference type="NCBI Taxonomy" id="2779352"/>
    <lineage>
        <taxon>Bacteria</taxon>
        <taxon>Bacillati</taxon>
        <taxon>Bacillota</taxon>
        <taxon>Clostridia</taxon>
        <taxon>Eubacteriales</taxon>
        <taxon>Oscillospiraceae</taxon>
        <taxon>Pseudoflavonifractor</taxon>
    </lineage>
</organism>
<reference evidence="3 4" key="1">
    <citation type="submission" date="2020-10" db="EMBL/GenBank/DDBJ databases">
        <title>ChiBAC.</title>
        <authorList>
            <person name="Zenner C."/>
            <person name="Hitch T.C.A."/>
            <person name="Clavel T."/>
        </authorList>
    </citation>
    <scope>NUCLEOTIDE SEQUENCE [LARGE SCALE GENOMIC DNA]</scope>
    <source>
        <strain evidence="3 4">DSM 107456</strain>
    </source>
</reference>
<dbReference type="EMBL" id="JADCKF010000020">
    <property type="protein sequence ID" value="MBE5057327.1"/>
    <property type="molecule type" value="Genomic_DNA"/>
</dbReference>
<keyword evidence="2" id="KW-0732">Signal</keyword>
<evidence type="ECO:0008006" key="5">
    <source>
        <dbReference type="Google" id="ProtNLM"/>
    </source>
</evidence>
<comment type="caution">
    <text evidence="3">The sequence shown here is derived from an EMBL/GenBank/DDBJ whole genome shotgun (WGS) entry which is preliminary data.</text>
</comment>
<feature type="signal peptide" evidence="2">
    <location>
        <begin position="1"/>
        <end position="30"/>
    </location>
</feature>
<evidence type="ECO:0000256" key="2">
    <source>
        <dbReference type="SAM" id="SignalP"/>
    </source>
</evidence>
<evidence type="ECO:0000256" key="1">
    <source>
        <dbReference type="SAM" id="MobiDB-lite"/>
    </source>
</evidence>
<feature type="region of interest" description="Disordered" evidence="1">
    <location>
        <begin position="637"/>
        <end position="657"/>
    </location>
</feature>
<sequence>MISYTKKRRRWVALLLTVLLLCSFWSPVSAQALDTAMDSDMLYTETAETISDEAADVDLATASGDEVFSQPLDEVEQPATVSDTVPTAETEVTEESTEYSVSGVEAELDSNAEVLYETYDGQWIAGSLTEAFAVVDGGSIKLLRDITINNSSNTALRLSKEATLLGENHSICLERGSIIMESPSLLHLGKEGYNKTLTIYSRDDTNCIFDMRESSILEMYDGVTIGPSRAGGQPAGVFLQGWSTFNMYGGCITDCENWATVTGGVLITDNARFNLLGGTIQSCSGYMGGAVGILANRDSSEKPYFRMSGGEIKNCRHVGSSYGGGAVFAYTAKPVDIEITGGKISGCSAPGLWGGGLYLYVNNNQADIRISGVEISGCSAKYGGGVFLGGGNTILGEGTVLHNNTADSEGGGLWAIHQTGIHFGAVTVTGNTAASGGGVVLSGGSSDMSKAVIHNNTASVAGDDLMLRKGSTGVSGAVLPGGMSDLTLIACNHAIDGWYADGPDSRWTCPDTEDWSGGEPLAGTISTAGSVTHLYLKAAHGKVEPKPMEPLTITPADIIVYSGGRGYVGVVAGDGEPLSRESGIPEPGYYITLPESLNTLLGSELPNNLSGSLTFHYDDYNGTTRQWSLALYGTEEHSTGRHNSSWTTRALQDRKKS</sequence>
<proteinExistence type="predicted"/>
<dbReference type="Proteomes" id="UP000806211">
    <property type="component" value="Unassembled WGS sequence"/>
</dbReference>
<accession>A0ABR9RF44</accession>